<feature type="compositionally biased region" description="Basic and acidic residues" evidence="1">
    <location>
        <begin position="519"/>
        <end position="528"/>
    </location>
</feature>
<keyword evidence="3" id="KW-1185">Reference proteome</keyword>
<reference evidence="2 3" key="1">
    <citation type="journal article" date="2023" name="BMC Biol.">
        <title>The compact genome of the sponge Oopsacas minuta (Hexactinellida) is lacking key metazoan core genes.</title>
        <authorList>
            <person name="Santini S."/>
            <person name="Schenkelaars Q."/>
            <person name="Jourda C."/>
            <person name="Duchesne M."/>
            <person name="Belahbib H."/>
            <person name="Rocher C."/>
            <person name="Selva M."/>
            <person name="Riesgo A."/>
            <person name="Vervoort M."/>
            <person name="Leys S.P."/>
            <person name="Kodjabachian L."/>
            <person name="Le Bivic A."/>
            <person name="Borchiellini C."/>
            <person name="Claverie J.M."/>
            <person name="Renard E."/>
        </authorList>
    </citation>
    <scope>NUCLEOTIDE SEQUENCE [LARGE SCALE GENOMIC DNA]</scope>
    <source>
        <strain evidence="2">SPO-2</strain>
    </source>
</reference>
<accession>A0AAV7JSS3</accession>
<feature type="region of interest" description="Disordered" evidence="1">
    <location>
        <begin position="430"/>
        <end position="468"/>
    </location>
</feature>
<evidence type="ECO:0000313" key="3">
    <source>
        <dbReference type="Proteomes" id="UP001165289"/>
    </source>
</evidence>
<feature type="compositionally biased region" description="Polar residues" evidence="1">
    <location>
        <begin position="504"/>
        <end position="513"/>
    </location>
</feature>
<feature type="compositionally biased region" description="Polar residues" evidence="1">
    <location>
        <begin position="587"/>
        <end position="615"/>
    </location>
</feature>
<name>A0AAV7JSS3_9METZ</name>
<feature type="region of interest" description="Disordered" evidence="1">
    <location>
        <begin position="557"/>
        <end position="615"/>
    </location>
</feature>
<evidence type="ECO:0008006" key="4">
    <source>
        <dbReference type="Google" id="ProtNLM"/>
    </source>
</evidence>
<evidence type="ECO:0000313" key="2">
    <source>
        <dbReference type="EMBL" id="KAI6651475.1"/>
    </source>
</evidence>
<protein>
    <recommendedName>
        <fullName evidence="4">G domain-containing protein</fullName>
    </recommendedName>
</protein>
<dbReference type="Gene3D" id="3.40.50.300">
    <property type="entry name" value="P-loop containing nucleotide triphosphate hydrolases"/>
    <property type="match status" value="1"/>
</dbReference>
<dbReference type="Proteomes" id="UP001165289">
    <property type="component" value="Unassembled WGS sequence"/>
</dbReference>
<dbReference type="EMBL" id="JAKMXF010000303">
    <property type="protein sequence ID" value="KAI6651475.1"/>
    <property type="molecule type" value="Genomic_DNA"/>
</dbReference>
<evidence type="ECO:0000256" key="1">
    <source>
        <dbReference type="SAM" id="MobiDB-lite"/>
    </source>
</evidence>
<feature type="compositionally biased region" description="Polar residues" evidence="1">
    <location>
        <begin position="562"/>
        <end position="580"/>
    </location>
</feature>
<proteinExistence type="predicted"/>
<sequence>MNIAPCLRTVNANTCIEELIEEVTDLDESCLELHPALRDEELQLLYQITSSLCKEALILLALGPTGSGKTITLNRLTAGLVHLDVSKRKSQVDALFRPELQDLFDGRHPTCYVREFGFSSLPPSRMLGIAPLDTPLKLAVIDTPGFTNKIQLNNETIMNGFKSLDSFLTTCKQSLNCPQAQVFVVYFLKQTWTWSKVDSEIIKGIQHYYGSVNMFCITHSLVIPAYIQHPLSEELIDFKNLELPDIHALHEEENSYLGLVSETDKLLAEEKFEKSWVSLYKRLYSLSSHITKIRENVVGARIIFFENSPNLSSTSDLGLANLVFKFSRGLNYTYGSFFTMLTLFDMLPSSTQFMLLPTSMDRSRVSRLPVDKEEQLMSPFHKYDIDCVRKGQMDFFQECRDVIDDINRDKIHRVSKSFFKSSLHSVTDPVPLQQTDSPIKRFVSQDSSKSCSSTLSDTDISSTASETSEGSRKIKMKLTIKALWSDLFESREEGFQFLTEETKNIPQSTQPNKKYSRRGLRDKSDKSDNYTTSRRKSAPLFASLGILNPDLAQFLSKKRSSEGSQSPSLFYTSDSSSNNIRLRKSNSESPITDNRSPISKPQFSKSQSARPRVSSSVSIQPIRIIPLQEDKSPSLPNLPNELEETIVNLIGNERKNCMLCKDELIYSVCPKCKRGYCEACVFTFSGFQKKCKFDSTIMESVSL</sequence>
<dbReference type="AlphaFoldDB" id="A0AAV7JSS3"/>
<dbReference type="SUPFAM" id="SSF52540">
    <property type="entry name" value="P-loop containing nucleoside triphosphate hydrolases"/>
    <property type="match status" value="1"/>
</dbReference>
<organism evidence="2 3">
    <name type="scientific">Oopsacas minuta</name>
    <dbReference type="NCBI Taxonomy" id="111878"/>
    <lineage>
        <taxon>Eukaryota</taxon>
        <taxon>Metazoa</taxon>
        <taxon>Porifera</taxon>
        <taxon>Hexactinellida</taxon>
        <taxon>Hexasterophora</taxon>
        <taxon>Lyssacinosida</taxon>
        <taxon>Leucopsacidae</taxon>
        <taxon>Oopsacas</taxon>
    </lineage>
</organism>
<comment type="caution">
    <text evidence="2">The sequence shown here is derived from an EMBL/GenBank/DDBJ whole genome shotgun (WGS) entry which is preliminary data.</text>
</comment>
<feature type="region of interest" description="Disordered" evidence="1">
    <location>
        <begin position="499"/>
        <end position="535"/>
    </location>
</feature>
<gene>
    <name evidence="2" type="ORF">LOD99_5083</name>
</gene>
<dbReference type="InterPro" id="IPR027417">
    <property type="entry name" value="P-loop_NTPase"/>
</dbReference>
<feature type="compositionally biased region" description="Low complexity" evidence="1">
    <location>
        <begin position="444"/>
        <end position="465"/>
    </location>
</feature>